<dbReference type="KEGG" id="nco:AAW31_11180"/>
<dbReference type="EMBL" id="CP011451">
    <property type="protein sequence ID" value="AKH38223.1"/>
    <property type="molecule type" value="Genomic_DNA"/>
</dbReference>
<sequence>MNELNRPQFGTEKALEGILMDWSSRHASTLIKLRAQVLCDIKEFIPEGYFTKKKSINLLDGWARGVRSTKERIVTIKSEPEIQKTWGDYALEVGNELFYNLQATILTPRQLAASELLMYLGFHFLALEGGSEPCIDQAVNKLHDSITKYFDHLKEEEAKPFLPLLSDEQKQPTLNRTINPPIKTNKLRSNTLDPAIDSAIAQAGTTMFPAVYLKLKELALSETPPFSGVISEDGALCYTNDRNKPDKLTKNALEKRLKRRNNQPNNL</sequence>
<protein>
    <submittedName>
        <fullName evidence="1">Uncharacterized protein</fullName>
    </submittedName>
</protein>
<dbReference type="Proteomes" id="UP000034156">
    <property type="component" value="Chromosome"/>
</dbReference>
<dbReference type="RefSeq" id="WP_046850279.1">
    <property type="nucleotide sequence ID" value="NZ_CP011451.1"/>
</dbReference>
<gene>
    <name evidence="1" type="ORF">AAW31_11180</name>
    <name evidence="2" type="ORF">BCL69_105516</name>
</gene>
<reference evidence="1 3" key="2">
    <citation type="journal article" date="2016" name="Genome Announc.">
        <title>Genome Sequence of Nitrosomonas communis Strain Nm2, a Mesophilic Ammonia-Oxidizing Bacterium Isolated from Mediterranean Soil.</title>
        <authorList>
            <person name="Kozlowski J.A."/>
            <person name="Kits K.D."/>
            <person name="Stein L.Y."/>
        </authorList>
    </citation>
    <scope>NUCLEOTIDE SEQUENCE [LARGE SCALE GENOMIC DNA]</scope>
    <source>
        <strain evidence="1 3">Nm2</strain>
    </source>
</reference>
<dbReference type="Proteomes" id="UP000324176">
    <property type="component" value="Unassembled WGS sequence"/>
</dbReference>
<evidence type="ECO:0000313" key="3">
    <source>
        <dbReference type="Proteomes" id="UP000034156"/>
    </source>
</evidence>
<organism evidence="1 3">
    <name type="scientific">Nitrosomonas communis</name>
    <dbReference type="NCBI Taxonomy" id="44574"/>
    <lineage>
        <taxon>Bacteria</taxon>
        <taxon>Pseudomonadati</taxon>
        <taxon>Pseudomonadota</taxon>
        <taxon>Betaproteobacteria</taxon>
        <taxon>Nitrosomonadales</taxon>
        <taxon>Nitrosomonadaceae</taxon>
        <taxon>Nitrosomonas</taxon>
    </lineage>
</organism>
<dbReference type="PATRIC" id="fig|44574.3.peg.2728"/>
<evidence type="ECO:0000313" key="2">
    <source>
        <dbReference type="EMBL" id="TYP80670.1"/>
    </source>
</evidence>
<name>A0A0F7KGB7_9PROT</name>
<proteinExistence type="predicted"/>
<evidence type="ECO:0000313" key="1">
    <source>
        <dbReference type="EMBL" id="AKH38223.1"/>
    </source>
</evidence>
<reference evidence="3" key="1">
    <citation type="submission" date="2015-05" db="EMBL/GenBank/DDBJ databases">
        <title>Draft genome of Nitrosomonas communis strain Nm2.</title>
        <authorList>
            <person name="Kozlowski J.A."/>
            <person name="Kits K.D."/>
            <person name="Stein L.Y."/>
        </authorList>
    </citation>
    <scope>NUCLEOTIDE SEQUENCE [LARGE SCALE GENOMIC DNA]</scope>
    <source>
        <strain evidence="3">Nm2</strain>
    </source>
</reference>
<dbReference type="EMBL" id="VNHT01000055">
    <property type="protein sequence ID" value="TYP80670.1"/>
    <property type="molecule type" value="Genomic_DNA"/>
</dbReference>
<dbReference type="AlphaFoldDB" id="A0A0F7KGB7"/>
<accession>A0A0F7KGB7</accession>
<keyword evidence="3" id="KW-1185">Reference proteome</keyword>
<reference evidence="2 4" key="3">
    <citation type="submission" date="2019-07" db="EMBL/GenBank/DDBJ databases">
        <title>Active sludge and wastewater microbial communities from Klosterneuburg, Austria.</title>
        <authorList>
            <person name="Wagner M."/>
        </authorList>
    </citation>
    <scope>NUCLEOTIDE SEQUENCE [LARGE SCALE GENOMIC DNA]</scope>
    <source>
        <strain evidence="2 4">Nm2</strain>
    </source>
</reference>
<evidence type="ECO:0000313" key="4">
    <source>
        <dbReference type="Proteomes" id="UP000324176"/>
    </source>
</evidence>